<dbReference type="HOGENOM" id="CLU_045272_0_0_1"/>
<gene>
    <name evidence="3" type="ORF">BBAD15_g3909</name>
</gene>
<evidence type="ECO:0000313" key="3">
    <source>
        <dbReference type="EMBL" id="KGQ10748.1"/>
    </source>
</evidence>
<feature type="signal peptide" evidence="2">
    <location>
        <begin position="1"/>
        <end position="19"/>
    </location>
</feature>
<sequence length="477" mass="52700">MVNMMLWTTLSFSAVVAHGSIIPRQNAGGLNWAALIRNAPEVQRHQKSIQRALNKGLPYSEGLLEASDNLVKLDGLSEKERKCMYLRNNIKEDGFQSYMDINPHPDAPDQITGPVERKIEITTSTAVVDVSRLGWNKEVATEIGGSATAEASGGIGVFSASLSATVYGNQRTSGGQNGEAYKQTEFRQDVRREEVCPPNSICRIMTWTYTRTIKGKCFLTPYFDEKCYTGDKRKGKYSLGLFPSCPPLEGVATQFFDFNYDNYKSAAGFGPDNQGLKMHKPGMIKANKYDEDCTFTYALRDENGIPVKASANIIETDTDSAKKSAVTKTPKAVGWFTDEKDVRSCELEDGWFMQANNAYYIPTEAGGQGIWEYRDDLPEPEGLEEKCPQHSSLSKRAVTGRDKKGPPPNNLFKVVIIDDGVPEFLEKLNSNSNEGYAANTILDGELEVEDPGYIIKDGPGEPEPEPSAQFCVAQLNK</sequence>
<feature type="compositionally biased region" description="Basic and acidic residues" evidence="1">
    <location>
        <begin position="379"/>
        <end position="388"/>
    </location>
</feature>
<proteinExistence type="predicted"/>
<name>A0A0A2VT26_BEABA</name>
<accession>A0A0A2VT26</accession>
<feature type="region of interest" description="Disordered" evidence="1">
    <location>
        <begin position="379"/>
        <end position="406"/>
    </location>
</feature>
<dbReference type="OrthoDB" id="4934518at2759"/>
<evidence type="ECO:0000256" key="1">
    <source>
        <dbReference type="SAM" id="MobiDB-lite"/>
    </source>
</evidence>
<evidence type="ECO:0000313" key="4">
    <source>
        <dbReference type="Proteomes" id="UP000030106"/>
    </source>
</evidence>
<keyword evidence="2" id="KW-0732">Signal</keyword>
<dbReference type="eggNOG" id="ENOG502T691">
    <property type="taxonomic scope" value="Eukaryota"/>
</dbReference>
<dbReference type="EMBL" id="ANFO01000281">
    <property type="protein sequence ID" value="KGQ10748.1"/>
    <property type="molecule type" value="Genomic_DNA"/>
</dbReference>
<dbReference type="AlphaFoldDB" id="A0A0A2VT26"/>
<reference evidence="3 4" key="1">
    <citation type="submission" date="2012-10" db="EMBL/GenBank/DDBJ databases">
        <title>Genome sequencing and analysis of entomopathogenic fungi Beauveria bassiana D1-5.</title>
        <authorList>
            <person name="Li Q."/>
            <person name="Wang L."/>
            <person name="Zhang Z."/>
            <person name="Wang Q."/>
            <person name="Ren J."/>
            <person name="Wang M."/>
            <person name="Xu W."/>
            <person name="Wang J."/>
            <person name="Lu Y."/>
            <person name="Du Q."/>
            <person name="Sun Z."/>
        </authorList>
    </citation>
    <scope>NUCLEOTIDE SEQUENCE [LARGE SCALE GENOMIC DNA]</scope>
    <source>
        <strain evidence="3 4">D1-5</strain>
    </source>
</reference>
<protein>
    <submittedName>
        <fullName evidence="3">Uncharacterized protein</fullName>
    </submittedName>
</protein>
<dbReference type="Proteomes" id="UP000030106">
    <property type="component" value="Unassembled WGS sequence"/>
</dbReference>
<comment type="caution">
    <text evidence="3">The sequence shown here is derived from an EMBL/GenBank/DDBJ whole genome shotgun (WGS) entry which is preliminary data.</text>
</comment>
<feature type="region of interest" description="Disordered" evidence="1">
    <location>
        <begin position="456"/>
        <end position="477"/>
    </location>
</feature>
<evidence type="ECO:0000256" key="2">
    <source>
        <dbReference type="SAM" id="SignalP"/>
    </source>
</evidence>
<organism evidence="3 4">
    <name type="scientific">Beauveria bassiana D1-5</name>
    <dbReference type="NCBI Taxonomy" id="1245745"/>
    <lineage>
        <taxon>Eukaryota</taxon>
        <taxon>Fungi</taxon>
        <taxon>Dikarya</taxon>
        <taxon>Ascomycota</taxon>
        <taxon>Pezizomycotina</taxon>
        <taxon>Sordariomycetes</taxon>
        <taxon>Hypocreomycetidae</taxon>
        <taxon>Hypocreales</taxon>
        <taxon>Cordycipitaceae</taxon>
        <taxon>Beauveria</taxon>
    </lineage>
</organism>
<feature type="chain" id="PRO_5002006700" evidence="2">
    <location>
        <begin position="20"/>
        <end position="477"/>
    </location>
</feature>